<keyword evidence="4" id="KW-1185">Reference proteome</keyword>
<protein>
    <submittedName>
        <fullName evidence="2">Chromosome 1, complete genome</fullName>
    </submittedName>
</protein>
<dbReference type="VEuPathDB" id="FungiDB:FGRAMPH1_01G03511"/>
<reference evidence="3 4" key="1">
    <citation type="journal article" date="2007" name="Science">
        <title>The Fusarium graminearum genome reveals a link between localized polymorphism and pathogen specialization.</title>
        <authorList>
            <person name="Cuomo C.A."/>
            <person name="Gueldener U."/>
            <person name="Xu J.-R."/>
            <person name="Trail F."/>
            <person name="Turgeon B.G."/>
            <person name="Di Pietro A."/>
            <person name="Walton J.D."/>
            <person name="Ma L.-J."/>
            <person name="Baker S.E."/>
            <person name="Rep M."/>
            <person name="Adam G."/>
            <person name="Antoniw J."/>
            <person name="Baldwin T."/>
            <person name="Calvo S.E."/>
            <person name="Chang Y.-L."/>
            <person name="DeCaprio D."/>
            <person name="Gale L.R."/>
            <person name="Gnerre S."/>
            <person name="Goswami R.S."/>
            <person name="Hammond-Kosack K."/>
            <person name="Harris L.J."/>
            <person name="Hilburn K."/>
            <person name="Kennell J.C."/>
            <person name="Kroken S."/>
            <person name="Magnuson J.K."/>
            <person name="Mannhaupt G."/>
            <person name="Mauceli E.W."/>
            <person name="Mewes H.-W."/>
            <person name="Mitterbauer R."/>
            <person name="Muehlbauer G."/>
            <person name="Muensterkoetter M."/>
            <person name="Nelson D."/>
            <person name="O'Donnell K."/>
            <person name="Ouellet T."/>
            <person name="Qi W."/>
            <person name="Quesneville H."/>
            <person name="Roncero M.I.G."/>
            <person name="Seong K.-Y."/>
            <person name="Tetko I.V."/>
            <person name="Urban M."/>
            <person name="Waalwijk C."/>
            <person name="Ward T.J."/>
            <person name="Yao J."/>
            <person name="Birren B.W."/>
            <person name="Kistler H.C."/>
        </authorList>
    </citation>
    <scope>NUCLEOTIDE SEQUENCE [LARGE SCALE GENOMIC DNA]</scope>
    <source>
        <strain evidence="4">ATCC MYA-4620 / CBS 123657 / FGSC 9075 / NRRL 31084 / PH-1</strain>
        <strain evidence="3">PH-1 / ATCC MYA-4620 / FGSC 9075 / NRRL 31084</strain>
    </source>
</reference>
<dbReference type="eggNOG" id="ENOG502RI4A">
    <property type="taxonomic scope" value="Eukaryota"/>
</dbReference>
<dbReference type="EMBL" id="HG970332">
    <property type="protein sequence ID" value="CEF73561.1"/>
    <property type="molecule type" value="Genomic_DNA"/>
</dbReference>
<dbReference type="Proteomes" id="UP000070720">
    <property type="component" value="Chromosome 1"/>
</dbReference>
<evidence type="ECO:0000313" key="3">
    <source>
        <dbReference type="EnsemblFungi" id="CEF73561"/>
    </source>
</evidence>
<feature type="compositionally biased region" description="Basic residues" evidence="1">
    <location>
        <begin position="245"/>
        <end position="254"/>
    </location>
</feature>
<evidence type="ECO:0000313" key="4">
    <source>
        <dbReference type="Proteomes" id="UP000070720"/>
    </source>
</evidence>
<proteinExistence type="predicted"/>
<accession>A0A098D6I5</accession>
<reference evidence="2 4" key="3">
    <citation type="journal article" date="2015" name="BMC Genomics">
        <title>The completed genome sequence of the pathogenic ascomycete fungus Fusarium graminearum.</title>
        <authorList>
            <person name="King R."/>
            <person name="Urban M."/>
            <person name="Hammond-Kosack M.C."/>
            <person name="Hassani-Pak K."/>
            <person name="Hammond-Kosack K.E."/>
        </authorList>
    </citation>
    <scope>NUCLEOTIDE SEQUENCE [LARGE SCALE GENOMIC DNA]</scope>
    <source>
        <strain evidence="4">ATCC MYA-4620 / CBS 123657 / FGSC 9075 / NRRL 31084 / PH-1</strain>
        <strain evidence="2">PH-1</strain>
    </source>
</reference>
<evidence type="ECO:0000313" key="2">
    <source>
        <dbReference type="EMBL" id="CEF73561.1"/>
    </source>
</evidence>
<reference evidence="3" key="4">
    <citation type="submission" date="2017-01" db="UniProtKB">
        <authorList>
            <consortium name="EnsemblFungi"/>
        </authorList>
    </citation>
    <scope>IDENTIFICATION</scope>
    <source>
        <strain evidence="3">PH-1 / ATCC MYA-4620 / FGSC 9075 / NRRL 31084</strain>
    </source>
</reference>
<dbReference type="InParanoid" id="A0A098D6I5"/>
<sequence>MRLNSKPPKIDFGPLREKFLGVVAKPWTLWRIEYEDQAKLSLSQVKHTMQLETQKQPIPRKVVILDCEYGFGLKLLEFSIVDRETNEVLINTLIRQTDVEADLRLKQFPPSVQNADKLRKEKIFANANTLTLMDVNQVAKALRRHNMKEFGMERKLSNVFELLYPGHDLIGHNHRALPDCQQTMLVLDAFDEFCKPNEERKSEWKLETLVERFSAVAVQATSVSAKRRRASSTEREDAEGPSGPKRTRLSSKMR</sequence>
<reference evidence="3 4" key="2">
    <citation type="journal article" date="2010" name="Nature">
        <title>Comparative genomics reveals mobile pathogenicity chromosomes in Fusarium.</title>
        <authorList>
            <person name="Ma L.J."/>
            <person name="van der Does H.C."/>
            <person name="Borkovich K.A."/>
            <person name="Coleman J.J."/>
            <person name="Daboussi M.J."/>
            <person name="Di Pietro A."/>
            <person name="Dufresne M."/>
            <person name="Freitag M."/>
            <person name="Grabherr M."/>
            <person name="Henrissat B."/>
            <person name="Houterman P.M."/>
            <person name="Kang S."/>
            <person name="Shim W.B."/>
            <person name="Woloshuk C."/>
            <person name="Xie X."/>
            <person name="Xu J.R."/>
            <person name="Antoniw J."/>
            <person name="Baker S.E."/>
            <person name="Bluhm B.H."/>
            <person name="Breakspear A."/>
            <person name="Brown D.W."/>
            <person name="Butchko R.A."/>
            <person name="Chapman S."/>
            <person name="Coulson R."/>
            <person name="Coutinho P.M."/>
            <person name="Danchin E.G."/>
            <person name="Diener A."/>
            <person name="Gale L.R."/>
            <person name="Gardiner D.M."/>
            <person name="Goff S."/>
            <person name="Hammond-Kosack K.E."/>
            <person name="Hilburn K."/>
            <person name="Hua-Van A."/>
            <person name="Jonkers W."/>
            <person name="Kazan K."/>
            <person name="Kodira C.D."/>
            <person name="Koehrsen M."/>
            <person name="Kumar L."/>
            <person name="Lee Y.H."/>
            <person name="Li L."/>
            <person name="Manners J.M."/>
            <person name="Miranda-Saavedra D."/>
            <person name="Mukherjee M."/>
            <person name="Park G."/>
            <person name="Park J."/>
            <person name="Park S.Y."/>
            <person name="Proctor R.H."/>
            <person name="Regev A."/>
            <person name="Ruiz-Roldan M.C."/>
            <person name="Sain D."/>
            <person name="Sakthikumar S."/>
            <person name="Sykes S."/>
            <person name="Schwartz D.C."/>
            <person name="Turgeon B.G."/>
            <person name="Wapinski I."/>
            <person name="Yoder O."/>
            <person name="Young S."/>
            <person name="Zeng Q."/>
            <person name="Zhou S."/>
            <person name="Galagan J."/>
            <person name="Cuomo C.A."/>
            <person name="Kistler H.C."/>
            <person name="Rep M."/>
        </authorList>
    </citation>
    <scope>GENOME REANNOTATION</scope>
    <source>
        <strain evidence="4">ATCC MYA-4620 / CBS 123657 / FGSC 9075 / NRRL 31084 / PH-1</strain>
        <strain evidence="3">PH-1 / ATCC MYA-4620 / FGSC 9075 / NRRL 31084</strain>
    </source>
</reference>
<dbReference type="AlphaFoldDB" id="A0A098D6I5"/>
<accession>A0A0E0RQN6</accession>
<gene>
    <name evidence="2" type="ORF">FGRAMPH1_01T03511</name>
</gene>
<organism evidence="2 4">
    <name type="scientific">Gibberella zeae (strain ATCC MYA-4620 / CBS 123657 / FGSC 9075 / NRRL 31084 / PH-1)</name>
    <name type="common">Wheat head blight fungus</name>
    <name type="synonym">Fusarium graminearum</name>
    <dbReference type="NCBI Taxonomy" id="229533"/>
    <lineage>
        <taxon>Eukaryota</taxon>
        <taxon>Fungi</taxon>
        <taxon>Dikarya</taxon>
        <taxon>Ascomycota</taxon>
        <taxon>Pezizomycotina</taxon>
        <taxon>Sordariomycetes</taxon>
        <taxon>Hypocreomycetidae</taxon>
        <taxon>Hypocreales</taxon>
        <taxon>Nectriaceae</taxon>
        <taxon>Fusarium</taxon>
    </lineage>
</organism>
<name>A0A098D6I5_GIBZE</name>
<dbReference type="EnsemblFungi" id="CEF73561">
    <property type="protein sequence ID" value="CEF73561"/>
    <property type="gene ID" value="FGRRES_15850"/>
</dbReference>
<evidence type="ECO:0000256" key="1">
    <source>
        <dbReference type="SAM" id="MobiDB-lite"/>
    </source>
</evidence>
<feature type="region of interest" description="Disordered" evidence="1">
    <location>
        <begin position="219"/>
        <end position="254"/>
    </location>
</feature>
<dbReference type="STRING" id="229533.A0A098D6I5"/>